<dbReference type="EMBL" id="JAVDQZ010000010">
    <property type="protein sequence ID" value="MDR6429606.1"/>
    <property type="molecule type" value="Genomic_DNA"/>
</dbReference>
<dbReference type="InterPro" id="IPR018060">
    <property type="entry name" value="HTH_AraC"/>
</dbReference>
<evidence type="ECO:0000256" key="2">
    <source>
        <dbReference type="ARBA" id="ARBA00023125"/>
    </source>
</evidence>
<dbReference type="InterPro" id="IPR009594">
    <property type="entry name" value="Tscrpt_reg_HTH_AraC_N"/>
</dbReference>
<evidence type="ECO:0000256" key="1">
    <source>
        <dbReference type="ARBA" id="ARBA00023015"/>
    </source>
</evidence>
<dbReference type="RefSeq" id="WP_145747352.1">
    <property type="nucleotide sequence ID" value="NZ_JAUSRU010000010.1"/>
</dbReference>
<dbReference type="Gene3D" id="1.10.10.60">
    <property type="entry name" value="Homeodomain-like"/>
    <property type="match status" value="2"/>
</dbReference>
<organism evidence="5 6">
    <name type="scientific">Variovorax paradoxus</name>
    <dbReference type="NCBI Taxonomy" id="34073"/>
    <lineage>
        <taxon>Bacteria</taxon>
        <taxon>Pseudomonadati</taxon>
        <taxon>Pseudomonadota</taxon>
        <taxon>Betaproteobacteria</taxon>
        <taxon>Burkholderiales</taxon>
        <taxon>Comamonadaceae</taxon>
        <taxon>Variovorax</taxon>
    </lineage>
</organism>
<gene>
    <name evidence="5" type="ORF">J2738_005776</name>
</gene>
<dbReference type="SUPFAM" id="SSF46689">
    <property type="entry name" value="Homeodomain-like"/>
    <property type="match status" value="2"/>
</dbReference>
<accession>A0AAE3Y591</accession>
<dbReference type="PROSITE" id="PS00041">
    <property type="entry name" value="HTH_ARAC_FAMILY_1"/>
    <property type="match status" value="1"/>
</dbReference>
<keyword evidence="1" id="KW-0805">Transcription regulation</keyword>
<evidence type="ECO:0000313" key="6">
    <source>
        <dbReference type="Proteomes" id="UP001184828"/>
    </source>
</evidence>
<dbReference type="AlphaFoldDB" id="A0AAE3Y591"/>
<dbReference type="GO" id="GO:0043565">
    <property type="term" value="F:sequence-specific DNA binding"/>
    <property type="evidence" value="ECO:0007669"/>
    <property type="project" value="InterPro"/>
</dbReference>
<name>A0AAE3Y591_VARPD</name>
<protein>
    <submittedName>
        <fullName evidence="5">AraC-like DNA-binding protein</fullName>
    </submittedName>
</protein>
<keyword evidence="2 5" id="KW-0238">DNA-binding</keyword>
<feature type="domain" description="HTH araC/xylS-type" evidence="4">
    <location>
        <begin position="214"/>
        <end position="312"/>
    </location>
</feature>
<evidence type="ECO:0000259" key="4">
    <source>
        <dbReference type="PROSITE" id="PS01124"/>
    </source>
</evidence>
<dbReference type="PANTHER" id="PTHR43436">
    <property type="entry name" value="ARAC-FAMILY TRANSCRIPTIONAL REGULATOR"/>
    <property type="match status" value="1"/>
</dbReference>
<dbReference type="Proteomes" id="UP001184828">
    <property type="component" value="Unassembled WGS sequence"/>
</dbReference>
<dbReference type="SMART" id="SM00342">
    <property type="entry name" value="HTH_ARAC"/>
    <property type="match status" value="1"/>
</dbReference>
<dbReference type="InterPro" id="IPR018062">
    <property type="entry name" value="HTH_AraC-typ_CS"/>
</dbReference>
<evidence type="ECO:0000256" key="3">
    <source>
        <dbReference type="ARBA" id="ARBA00023163"/>
    </source>
</evidence>
<proteinExistence type="predicted"/>
<evidence type="ECO:0000313" key="5">
    <source>
        <dbReference type="EMBL" id="MDR6429606.1"/>
    </source>
</evidence>
<comment type="caution">
    <text evidence="5">The sequence shown here is derived from an EMBL/GenBank/DDBJ whole genome shotgun (WGS) entry which is preliminary data.</text>
</comment>
<sequence length="330" mass="36439">MPDPTPQIAAAIAQPMPLEPELDEARKELVGLINRITRGQDGTVETPVDGLQVHCISKPDGPKHAFATPALGLIAQGSKRIIVGDDIYVYDPMHYLVTSVDLPVCGQVRLTSDNEPYLGLRLELAIDEIGKLIGDEKLPAKANAPASRGMYVNRIGMPVLEPVLRLLRLVESPEDVPIMAPLIKREIMYRLLVNGEGARLRQIALQDSHTQRIAKAISALRINYSQSLRIEDMARAVHMSVSSFHHHFKAVTAMSPLQYQKQLRLQEARRQMLMAGVDVSSAAHSVGYESPSQFAREYSRMFGAPPLRDKRRWLSEAENDALGAGSMQAA</sequence>
<dbReference type="PROSITE" id="PS01124">
    <property type="entry name" value="HTH_ARAC_FAMILY_2"/>
    <property type="match status" value="1"/>
</dbReference>
<reference evidence="5" key="1">
    <citation type="submission" date="2023-07" db="EMBL/GenBank/DDBJ databases">
        <title>Sorghum-associated microbial communities from plants grown in Nebraska, USA.</title>
        <authorList>
            <person name="Schachtman D."/>
        </authorList>
    </citation>
    <scope>NUCLEOTIDE SEQUENCE</scope>
    <source>
        <strain evidence="5">DS2114</strain>
    </source>
</reference>
<keyword evidence="3" id="KW-0804">Transcription</keyword>
<dbReference type="InterPro" id="IPR009057">
    <property type="entry name" value="Homeodomain-like_sf"/>
</dbReference>
<dbReference type="Pfam" id="PF06719">
    <property type="entry name" value="AraC_N"/>
    <property type="match status" value="1"/>
</dbReference>
<dbReference type="Pfam" id="PF12833">
    <property type="entry name" value="HTH_18"/>
    <property type="match status" value="1"/>
</dbReference>
<dbReference type="GO" id="GO:0003700">
    <property type="term" value="F:DNA-binding transcription factor activity"/>
    <property type="evidence" value="ECO:0007669"/>
    <property type="project" value="InterPro"/>
</dbReference>
<dbReference type="PANTHER" id="PTHR43436:SF1">
    <property type="entry name" value="TRANSCRIPTIONAL REGULATORY PROTEIN"/>
    <property type="match status" value="1"/>
</dbReference>